<dbReference type="AlphaFoldDB" id="A0A248JX75"/>
<keyword evidence="3" id="KW-1185">Reference proteome</keyword>
<dbReference type="RefSeq" id="WP_088873668.1">
    <property type="nucleotide sequence ID" value="NZ_CP022111.1"/>
</dbReference>
<dbReference type="Gene3D" id="3.40.50.300">
    <property type="entry name" value="P-loop containing nucleotide triphosphate hydrolases"/>
    <property type="match status" value="1"/>
</dbReference>
<dbReference type="InterPro" id="IPR004435">
    <property type="entry name" value="MobB_dom"/>
</dbReference>
<proteinExistence type="predicted"/>
<sequence>MKLFGLAGWSGSGKTTLMVRLIPELTGRGYDVSTLKHAHHDFDVDQPGKDSHRHRTAGATEVLVASSQRWALMHELRGAAEPTLADLVAKLSPVDLVLVEGFKRDPIPKLEIWRAENGKAPLFPDDPTIVALAADGPLPVEVPAGLRRFPLDAVVDIAAFILAHVGLPPGGMPCAD</sequence>
<dbReference type="PANTHER" id="PTHR40072">
    <property type="entry name" value="MOLYBDOPTERIN-GUANINE DINUCLEOTIDE BIOSYNTHESIS ADAPTER PROTEIN-RELATED"/>
    <property type="match status" value="1"/>
</dbReference>
<accession>A0A248JX75</accession>
<dbReference type="PANTHER" id="PTHR40072:SF1">
    <property type="entry name" value="MOLYBDOPTERIN-GUANINE DINUCLEOTIDE BIOSYNTHESIS ADAPTER PROTEIN"/>
    <property type="match status" value="1"/>
</dbReference>
<reference evidence="2 3" key="1">
    <citation type="submission" date="2017-06" db="EMBL/GenBank/DDBJ databases">
        <title>Complete genome sequence of Nitrospirillum amazonense strain CBAmC, an endophytic nitrogen-fixing and plant growth-promoting bacterium, isolated from sugarcane.</title>
        <authorList>
            <person name="Schwab S."/>
            <person name="dos Santos Teixeira K.R."/>
            <person name="Simoes Araujo J.L."/>
            <person name="Soares Vidal M."/>
            <person name="Borges de Freitas H.R."/>
            <person name="Rivello Crivelaro A.L."/>
            <person name="Bueno de Camargo Nunes A."/>
            <person name="dos Santos C.M."/>
            <person name="Palmeira da Silva Rosa D."/>
            <person name="da Silva Padilha D."/>
            <person name="da Silva E."/>
            <person name="Araujo Terra L."/>
            <person name="Soares Mendes V."/>
            <person name="Farinelli L."/>
            <person name="Magalhaes Cruz L."/>
            <person name="Baldani J.I."/>
        </authorList>
    </citation>
    <scope>NUCLEOTIDE SEQUENCE [LARGE SCALE GENOMIC DNA]</scope>
    <source>
        <strain evidence="2 3">CBAmC</strain>
    </source>
</reference>
<protein>
    <submittedName>
        <fullName evidence="2">Molybdopterin-guanine dinucleotide biosynthesis protein B</fullName>
    </submittedName>
</protein>
<dbReference type="NCBIfam" id="TIGR00176">
    <property type="entry name" value="mobB"/>
    <property type="match status" value="1"/>
</dbReference>
<dbReference type="KEGG" id="nao:Y958_20050"/>
<organism evidence="2 3">
    <name type="scientific">Nitrospirillum viridazoti CBAmc</name>
    <dbReference type="NCBI Taxonomy" id="1441467"/>
    <lineage>
        <taxon>Bacteria</taxon>
        <taxon>Pseudomonadati</taxon>
        <taxon>Pseudomonadota</taxon>
        <taxon>Alphaproteobacteria</taxon>
        <taxon>Rhodospirillales</taxon>
        <taxon>Azospirillaceae</taxon>
        <taxon>Nitrospirillum</taxon>
        <taxon>Nitrospirillum viridazoti</taxon>
    </lineage>
</organism>
<dbReference type="Proteomes" id="UP000197153">
    <property type="component" value="Chromosome 2"/>
</dbReference>
<evidence type="ECO:0000259" key="1">
    <source>
        <dbReference type="Pfam" id="PF03205"/>
    </source>
</evidence>
<dbReference type="GO" id="GO:0006777">
    <property type="term" value="P:Mo-molybdopterin cofactor biosynthetic process"/>
    <property type="evidence" value="ECO:0007669"/>
    <property type="project" value="InterPro"/>
</dbReference>
<feature type="domain" description="Molybdopterin-guanine dinucleotide biosynthesis protein B (MobB)" evidence="1">
    <location>
        <begin position="4"/>
        <end position="135"/>
    </location>
</feature>
<dbReference type="SUPFAM" id="SSF52540">
    <property type="entry name" value="P-loop containing nucleoside triphosphate hydrolases"/>
    <property type="match status" value="1"/>
</dbReference>
<dbReference type="CDD" id="cd03116">
    <property type="entry name" value="MobB"/>
    <property type="match status" value="1"/>
</dbReference>
<dbReference type="GO" id="GO:0005525">
    <property type="term" value="F:GTP binding"/>
    <property type="evidence" value="ECO:0007669"/>
    <property type="project" value="InterPro"/>
</dbReference>
<name>A0A248JX75_9PROT</name>
<evidence type="ECO:0000313" key="2">
    <source>
        <dbReference type="EMBL" id="ASG23140.1"/>
    </source>
</evidence>
<dbReference type="EMBL" id="CP022111">
    <property type="protein sequence ID" value="ASG23140.1"/>
    <property type="molecule type" value="Genomic_DNA"/>
</dbReference>
<dbReference type="Pfam" id="PF03205">
    <property type="entry name" value="MobB"/>
    <property type="match status" value="1"/>
</dbReference>
<dbReference type="InterPro" id="IPR052539">
    <property type="entry name" value="MGD_biosynthesis_adapter"/>
</dbReference>
<gene>
    <name evidence="2" type="primary">mobB</name>
    <name evidence="2" type="ORF">Y958_20050</name>
</gene>
<evidence type="ECO:0000313" key="3">
    <source>
        <dbReference type="Proteomes" id="UP000197153"/>
    </source>
</evidence>
<dbReference type="InterPro" id="IPR027417">
    <property type="entry name" value="P-loop_NTPase"/>
</dbReference>